<accession>A0A0M3K5G6</accession>
<evidence type="ECO:0000256" key="1">
    <source>
        <dbReference type="ARBA" id="ARBA00005964"/>
    </source>
</evidence>
<keyword evidence="2" id="KW-0719">Serine esterase</keyword>
<dbReference type="InterPro" id="IPR050309">
    <property type="entry name" value="Type-B_Carboxylest/Lipase"/>
</dbReference>
<keyword evidence="7" id="KW-1185">Reference proteome</keyword>
<dbReference type="Gene3D" id="3.40.50.1820">
    <property type="entry name" value="alpha/beta hydrolase"/>
    <property type="match status" value="1"/>
</dbReference>
<name>A0A0M3K5G6_ANISI</name>
<reference evidence="8" key="1">
    <citation type="submission" date="2017-02" db="UniProtKB">
        <authorList>
            <consortium name="WormBaseParasite"/>
        </authorList>
    </citation>
    <scope>IDENTIFICATION</scope>
</reference>
<dbReference type="InterPro" id="IPR002018">
    <property type="entry name" value="CarbesteraseB"/>
</dbReference>
<dbReference type="AlphaFoldDB" id="A0A0M3K5G6"/>
<reference evidence="6 7" key="2">
    <citation type="submission" date="2018-11" db="EMBL/GenBank/DDBJ databases">
        <authorList>
            <consortium name="Pathogen Informatics"/>
        </authorList>
    </citation>
    <scope>NUCLEOTIDE SEQUENCE [LARGE SCALE GENOMIC DNA]</scope>
</reference>
<protein>
    <recommendedName>
        <fullName evidence="4">Carboxylic ester hydrolase</fullName>
        <ecNumber evidence="4">3.1.1.-</ecNumber>
    </recommendedName>
</protein>
<evidence type="ECO:0000256" key="2">
    <source>
        <dbReference type="ARBA" id="ARBA00022487"/>
    </source>
</evidence>
<dbReference type="InterPro" id="IPR029058">
    <property type="entry name" value="AB_hydrolase_fold"/>
</dbReference>
<evidence type="ECO:0000313" key="8">
    <source>
        <dbReference type="WBParaSite" id="ASIM_0001620701-mRNA-1"/>
    </source>
</evidence>
<evidence type="ECO:0000259" key="5">
    <source>
        <dbReference type="Pfam" id="PF00135"/>
    </source>
</evidence>
<keyword evidence="3 4" id="KW-0378">Hydrolase</keyword>
<dbReference type="Proteomes" id="UP000267096">
    <property type="component" value="Unassembled WGS sequence"/>
</dbReference>
<organism evidence="8">
    <name type="scientific">Anisakis simplex</name>
    <name type="common">Herring worm</name>
    <dbReference type="NCBI Taxonomy" id="6269"/>
    <lineage>
        <taxon>Eukaryota</taxon>
        <taxon>Metazoa</taxon>
        <taxon>Ecdysozoa</taxon>
        <taxon>Nematoda</taxon>
        <taxon>Chromadorea</taxon>
        <taxon>Rhabditida</taxon>
        <taxon>Spirurina</taxon>
        <taxon>Ascaridomorpha</taxon>
        <taxon>Ascaridoidea</taxon>
        <taxon>Anisakidae</taxon>
        <taxon>Anisakis</taxon>
        <taxon>Anisakis simplex complex</taxon>
    </lineage>
</organism>
<comment type="similarity">
    <text evidence="1 4">Belongs to the type-B carboxylesterase/lipase family.</text>
</comment>
<sequence length="559" mass="64071">VNTSRGAIYGFHVDYGNDASSLYFGDADVFLGIPYARAPVGHLRFAQTKPLLKFKSGYYNASKHSKYCPQTAHFDKNTMSENCLKLNIFTPAVSGLLWNDRFRCCSNAIYGGLTEGNARELDIPGAITNFVSRDVIVVTVQYRVGVLGFFTTNTDDFPPNRGLHDAATALNWVYDEIEAFGGNRSEITIFGISAGSSIVSALTLSPLTRDIIHQAIMQSGSLLTMYDGYIRQPSKRSQILAEMMCNCSATEWESKRFGRLRQCMEHATMYFILDNDYEYGKQVNDFGWLITADNLTLPDTPQTLAEQRPNIPVMIGTARDEFYYFVATVFQLNFVILNRFSFEGVRKENLETISVREHSTTLEDFNSTFHRTLFDRIVGNITEKTELNEMIYELISAIYVRHGVPELSEDDHERWLKTTVETFGGLFFIAPIAKEIEWYRNGDNKDIFIYEFDYESDLVHTDRFDDWKPISHTEEICFIFLSEECWKRGERENRTVSMDHTIADRLGQLWTDFAKTGVPSPSWEPFDDIDSFKYYSISSDPSMKCGYSDKHRYAWNDVS</sequence>
<dbReference type="Pfam" id="PF00135">
    <property type="entry name" value="COesterase"/>
    <property type="match status" value="1"/>
</dbReference>
<evidence type="ECO:0000313" key="7">
    <source>
        <dbReference type="Proteomes" id="UP000267096"/>
    </source>
</evidence>
<dbReference type="EC" id="3.1.1.-" evidence="4"/>
<evidence type="ECO:0000256" key="3">
    <source>
        <dbReference type="ARBA" id="ARBA00022801"/>
    </source>
</evidence>
<dbReference type="PROSITE" id="PS00122">
    <property type="entry name" value="CARBOXYLESTERASE_B_1"/>
    <property type="match status" value="1"/>
</dbReference>
<dbReference type="InterPro" id="IPR019826">
    <property type="entry name" value="Carboxylesterase_B_AS"/>
</dbReference>
<proteinExistence type="inferred from homology"/>
<feature type="domain" description="Carboxylesterase type B" evidence="5">
    <location>
        <begin position="1"/>
        <end position="551"/>
    </location>
</feature>
<gene>
    <name evidence="6" type="ORF">ASIM_LOCUS15614</name>
</gene>
<dbReference type="SUPFAM" id="SSF53474">
    <property type="entry name" value="alpha/beta-Hydrolases"/>
    <property type="match status" value="1"/>
</dbReference>
<dbReference type="GO" id="GO:0052689">
    <property type="term" value="F:carboxylic ester hydrolase activity"/>
    <property type="evidence" value="ECO:0007669"/>
    <property type="project" value="UniProtKB-KW"/>
</dbReference>
<dbReference type="PANTHER" id="PTHR11559">
    <property type="entry name" value="CARBOXYLESTERASE"/>
    <property type="match status" value="1"/>
</dbReference>
<dbReference type="WBParaSite" id="ASIM_0001620701-mRNA-1">
    <property type="protein sequence ID" value="ASIM_0001620701-mRNA-1"/>
    <property type="gene ID" value="ASIM_0001620701"/>
</dbReference>
<dbReference type="ESTHER" id="anisi-a0a0m3k5g6">
    <property type="family name" value="Carb_B_Nematoda"/>
</dbReference>
<evidence type="ECO:0000313" key="6">
    <source>
        <dbReference type="EMBL" id="VDK55649.1"/>
    </source>
</evidence>
<dbReference type="OrthoDB" id="5842897at2759"/>
<evidence type="ECO:0000256" key="4">
    <source>
        <dbReference type="RuleBase" id="RU361235"/>
    </source>
</evidence>
<dbReference type="EMBL" id="UYRR01032441">
    <property type="protein sequence ID" value="VDK55649.1"/>
    <property type="molecule type" value="Genomic_DNA"/>
</dbReference>